<dbReference type="OrthoDB" id="70057at2"/>
<dbReference type="EMBL" id="VKDB01000001">
    <property type="protein sequence ID" value="TSA87834.1"/>
    <property type="molecule type" value="Genomic_DNA"/>
</dbReference>
<dbReference type="AlphaFoldDB" id="A0A553V5Z3"/>
<evidence type="ECO:0008006" key="3">
    <source>
        <dbReference type="Google" id="ProtNLM"/>
    </source>
</evidence>
<accession>A0A553V5Z3</accession>
<protein>
    <recommendedName>
        <fullName evidence="3">Lipoprotein</fullName>
    </recommendedName>
</protein>
<dbReference type="RefSeq" id="WP_143719040.1">
    <property type="nucleotide sequence ID" value="NZ_VKDB01000001.1"/>
</dbReference>
<keyword evidence="2" id="KW-1185">Reference proteome</keyword>
<evidence type="ECO:0000313" key="1">
    <source>
        <dbReference type="EMBL" id="TSA87834.1"/>
    </source>
</evidence>
<evidence type="ECO:0000313" key="2">
    <source>
        <dbReference type="Proteomes" id="UP000316092"/>
    </source>
</evidence>
<dbReference type="PROSITE" id="PS51257">
    <property type="entry name" value="PROKAR_LIPOPROTEIN"/>
    <property type="match status" value="1"/>
</dbReference>
<proteinExistence type="predicted"/>
<gene>
    <name evidence="1" type="ORF">FNU79_00850</name>
</gene>
<organism evidence="1 2">
    <name type="scientific">Deinococcus detaillensis</name>
    <dbReference type="NCBI Taxonomy" id="2592048"/>
    <lineage>
        <taxon>Bacteria</taxon>
        <taxon>Thermotogati</taxon>
        <taxon>Deinococcota</taxon>
        <taxon>Deinococci</taxon>
        <taxon>Deinococcales</taxon>
        <taxon>Deinococcaceae</taxon>
        <taxon>Deinococcus</taxon>
    </lineage>
</organism>
<dbReference type="Proteomes" id="UP000316092">
    <property type="component" value="Unassembled WGS sequence"/>
</dbReference>
<reference evidence="1 2" key="1">
    <citation type="submission" date="2019-07" db="EMBL/GenBank/DDBJ databases">
        <title>Deinococcus detaillus sp. nov., isolated from humus soil in Antarctica.</title>
        <authorList>
            <person name="Zhang K."/>
        </authorList>
    </citation>
    <scope>NUCLEOTIDE SEQUENCE [LARGE SCALE GENOMIC DNA]</scope>
    <source>
        <strain evidence="1 2">H1</strain>
    </source>
</reference>
<name>A0A553V5Z3_9DEIO</name>
<comment type="caution">
    <text evidence="1">The sequence shown here is derived from an EMBL/GenBank/DDBJ whole genome shotgun (WGS) entry which is preliminary data.</text>
</comment>
<sequence>MKIWPSLGLVALVLTGCQNNETEVKTFNMDVSGVVFPVSVGSTESLTLKVKLGSNCSEPVLKEFKVERTANTLSLLAQRTVIVSKELPLICPPVYFYAIKTYIDPGTPARSNPFEVFVNGKSYGMITVNP</sequence>